<evidence type="ECO:0000256" key="1">
    <source>
        <dbReference type="SAM" id="MobiDB-lite"/>
    </source>
</evidence>
<comment type="caution">
    <text evidence="3">The sequence shown here is derived from an EMBL/GenBank/DDBJ whole genome shotgun (WGS) entry which is preliminary data.</text>
</comment>
<keyword evidence="2" id="KW-1133">Transmembrane helix</keyword>
<evidence type="ECO:0000313" key="4">
    <source>
        <dbReference type="Proteomes" id="UP000294003"/>
    </source>
</evidence>
<keyword evidence="2" id="KW-0472">Membrane</keyword>
<dbReference type="EMBL" id="QJNS01000441">
    <property type="protein sequence ID" value="RYO77672.1"/>
    <property type="molecule type" value="Genomic_DNA"/>
</dbReference>
<reference evidence="3 4" key="1">
    <citation type="submission" date="2018-06" db="EMBL/GenBank/DDBJ databases">
        <title>Complete Genomes of Monosporascus.</title>
        <authorList>
            <person name="Robinson A.J."/>
            <person name="Natvig D.O."/>
        </authorList>
    </citation>
    <scope>NUCLEOTIDE SEQUENCE [LARGE SCALE GENOMIC DNA]</scope>
    <source>
        <strain evidence="3 4">CBS 609.92</strain>
    </source>
</reference>
<evidence type="ECO:0000256" key="2">
    <source>
        <dbReference type="SAM" id="Phobius"/>
    </source>
</evidence>
<dbReference type="Proteomes" id="UP000294003">
    <property type="component" value="Unassembled WGS sequence"/>
</dbReference>
<dbReference type="Gene3D" id="1.10.287.1490">
    <property type="match status" value="1"/>
</dbReference>
<sequence length="478" mass="53202">MQTQEIKTLTRSVGRLQQDLDSKTEAAKNMSAQSAQLENAKKTLTGELHAEKAKVAEKDKRLQENAKAVSELQGKLKTHTNSINKLKDTVKERETEQKETSSRLNKVSKELEEKKAEMAKMSEKLKALSQYSCTMNTASDEAISKEVGRLFTTVHDLARTFFSENLSRNVLDDDNLWKSIHKQIGWLPLPASNTPDAKQMRIAACIAALGSRFFRLIFVPVYLQSDTGELQSDAGESQSDAGELSGLLSNLAAADPPREAYLRSVLLDVLPEEQIRIRKQRTAEIVNAVCTGIGRLLEEQKRAEFRDRVEEACKAAVECWQKLRLLKTKVDPFMPDVTEDTAEHITDEYWLPLGPPANKSPEPNGTAPVTNEVPNGHKIPAIEPSDVKNFIWPAFIIGERIAKLPSHCCDPPPTQKLARQTRNPVSGVPITLTMEIGITMAMIFGAILLVALIWALFFGVLRSMNRQDQQDKAEGMAC</sequence>
<accession>A0ABY0GYF0</accession>
<organism evidence="3 4">
    <name type="scientific">Monosporascus cannonballus</name>
    <dbReference type="NCBI Taxonomy" id="155416"/>
    <lineage>
        <taxon>Eukaryota</taxon>
        <taxon>Fungi</taxon>
        <taxon>Dikarya</taxon>
        <taxon>Ascomycota</taxon>
        <taxon>Pezizomycotina</taxon>
        <taxon>Sordariomycetes</taxon>
        <taxon>Xylariomycetidae</taxon>
        <taxon>Xylariales</taxon>
        <taxon>Xylariales incertae sedis</taxon>
        <taxon>Monosporascus</taxon>
    </lineage>
</organism>
<feature type="transmembrane region" description="Helical" evidence="2">
    <location>
        <begin position="436"/>
        <end position="461"/>
    </location>
</feature>
<gene>
    <name evidence="3" type="ORF">DL762_009113</name>
</gene>
<name>A0ABY0GYF0_9PEZI</name>
<evidence type="ECO:0000313" key="3">
    <source>
        <dbReference type="EMBL" id="RYO77672.1"/>
    </source>
</evidence>
<keyword evidence="4" id="KW-1185">Reference proteome</keyword>
<feature type="region of interest" description="Disordered" evidence="1">
    <location>
        <begin position="23"/>
        <end position="43"/>
    </location>
</feature>
<evidence type="ECO:0008006" key="5">
    <source>
        <dbReference type="Google" id="ProtNLM"/>
    </source>
</evidence>
<keyword evidence="2" id="KW-0812">Transmembrane</keyword>
<proteinExistence type="predicted"/>
<protein>
    <recommendedName>
        <fullName evidence="5">Chromosome partition protein Smc</fullName>
    </recommendedName>
</protein>